<gene>
    <name evidence="3" type="ORF">MAMMFC1_03823</name>
</gene>
<dbReference type="KEGG" id="mana:MAMMFC1_03823"/>
<feature type="compositionally biased region" description="Low complexity" evidence="1">
    <location>
        <begin position="145"/>
        <end position="170"/>
    </location>
</feature>
<dbReference type="Proteomes" id="UP000276437">
    <property type="component" value="Chromosome"/>
</dbReference>
<dbReference type="AlphaFoldDB" id="A0A348APW6"/>
<dbReference type="Pfam" id="PF13413">
    <property type="entry name" value="HTH_25"/>
    <property type="match status" value="1"/>
</dbReference>
<dbReference type="InterPro" id="IPR050400">
    <property type="entry name" value="Bact_Cytoskel_RodZ"/>
</dbReference>
<accession>A0A348APW6</accession>
<dbReference type="PANTHER" id="PTHR34475">
    <property type="match status" value="1"/>
</dbReference>
<evidence type="ECO:0000259" key="2">
    <source>
        <dbReference type="Pfam" id="PF13464"/>
    </source>
</evidence>
<dbReference type="Gene3D" id="1.10.260.40">
    <property type="entry name" value="lambda repressor-like DNA-binding domains"/>
    <property type="match status" value="1"/>
</dbReference>
<name>A0A348APW6_9FIRM</name>
<organism evidence="3 4">
    <name type="scientific">Methylomusa anaerophila</name>
    <dbReference type="NCBI Taxonomy" id="1930071"/>
    <lineage>
        <taxon>Bacteria</taxon>
        <taxon>Bacillati</taxon>
        <taxon>Bacillota</taxon>
        <taxon>Negativicutes</taxon>
        <taxon>Selenomonadales</taxon>
        <taxon>Sporomusaceae</taxon>
        <taxon>Methylomusa</taxon>
    </lineage>
</organism>
<dbReference type="InterPro" id="IPR010982">
    <property type="entry name" value="Lambda_DNA-bd_dom_sf"/>
</dbReference>
<sequence length="259" mass="28068">MPTVGEILRSEREKKGFSIKDVEREISIRALYLNAIEEGNYSIIPGEVYLKGFIRNYANFLGLDVQQIMAVYRQSKEKPATVTSASVIEESRLKKQGATSAAEKSWNYSIAKWLIVALVAGGVAGYAWWSSNVKQPAPTPPPPTAQQINPTQNSPQPTTPSTSQPQVTTPAKPANAKPVVVTAKFSNDCWTLVTADGREIYEGIPKPGETLTWEADNKITMKLGNAGAVNLIYNGKQIGTPGTNGEVIDKTFTANSVTP</sequence>
<dbReference type="PANTHER" id="PTHR34475:SF1">
    <property type="entry name" value="CYTOSKELETON PROTEIN RODZ"/>
    <property type="match status" value="1"/>
</dbReference>
<dbReference type="EMBL" id="AP018449">
    <property type="protein sequence ID" value="BBB93114.1"/>
    <property type="molecule type" value="Genomic_DNA"/>
</dbReference>
<dbReference type="InterPro" id="IPR025194">
    <property type="entry name" value="RodZ-like_C"/>
</dbReference>
<reference evidence="3 4" key="1">
    <citation type="journal article" date="2018" name="Int. J. Syst. Evol. Microbiol.">
        <title>Methylomusa anaerophila gen. nov., sp. nov., an anaerobic methanol-utilizing bacterium isolated from a microbial fuel cell.</title>
        <authorList>
            <person name="Amano N."/>
            <person name="Yamamuro A."/>
            <person name="Miyahara M."/>
            <person name="Kouzuma A."/>
            <person name="Abe T."/>
            <person name="Watanabe K."/>
        </authorList>
    </citation>
    <scope>NUCLEOTIDE SEQUENCE [LARGE SCALE GENOMIC DNA]</scope>
    <source>
        <strain evidence="3 4">MMFC1</strain>
    </source>
</reference>
<feature type="region of interest" description="Disordered" evidence="1">
    <location>
        <begin position="135"/>
        <end position="175"/>
    </location>
</feature>
<keyword evidence="4" id="KW-1185">Reference proteome</keyword>
<protein>
    <submittedName>
        <fullName evidence="3">Cytoskeletal protein RodZ</fullName>
    </submittedName>
</protein>
<dbReference type="OrthoDB" id="9797543at2"/>
<dbReference type="Pfam" id="PF13464">
    <property type="entry name" value="RodZ_C"/>
    <property type="match status" value="1"/>
</dbReference>
<evidence type="ECO:0000313" key="3">
    <source>
        <dbReference type="EMBL" id="BBB93114.1"/>
    </source>
</evidence>
<evidence type="ECO:0000313" key="4">
    <source>
        <dbReference type="Proteomes" id="UP000276437"/>
    </source>
</evidence>
<feature type="domain" description="Cytoskeleton protein RodZ-like C-terminal" evidence="2">
    <location>
        <begin position="184"/>
        <end position="247"/>
    </location>
</feature>
<proteinExistence type="predicted"/>
<dbReference type="RefSeq" id="WP_126309984.1">
    <property type="nucleotide sequence ID" value="NZ_AP018449.1"/>
</dbReference>
<evidence type="ECO:0000256" key="1">
    <source>
        <dbReference type="SAM" id="MobiDB-lite"/>
    </source>
</evidence>
<dbReference type="GO" id="GO:0003677">
    <property type="term" value="F:DNA binding"/>
    <property type="evidence" value="ECO:0007669"/>
    <property type="project" value="InterPro"/>
</dbReference>